<dbReference type="AlphaFoldDB" id="X1KAW6"/>
<sequence>EGSKNKDAAYKFVEFMVSEETQLTMAETAQISILKSVADSDYVKNHEFYPVYMDQLKTARARTVHPGWQRMDAAIKLGIEEVINGVKTVQEALDDVADEINAIIEEYE</sequence>
<organism evidence="1">
    <name type="scientific">marine sediment metagenome</name>
    <dbReference type="NCBI Taxonomy" id="412755"/>
    <lineage>
        <taxon>unclassified sequences</taxon>
        <taxon>metagenomes</taxon>
        <taxon>ecological metagenomes</taxon>
    </lineage>
</organism>
<dbReference type="Gene3D" id="3.40.190.10">
    <property type="entry name" value="Periplasmic binding protein-like II"/>
    <property type="match status" value="2"/>
</dbReference>
<gene>
    <name evidence="1" type="ORF">S06H3_14613</name>
</gene>
<evidence type="ECO:0008006" key="2">
    <source>
        <dbReference type="Google" id="ProtNLM"/>
    </source>
</evidence>
<protein>
    <recommendedName>
        <fullName evidence="2">Extracellular solute-binding protein family 1</fullName>
    </recommendedName>
</protein>
<feature type="non-terminal residue" evidence="1">
    <location>
        <position position="1"/>
    </location>
</feature>
<reference evidence="1" key="1">
    <citation type="journal article" date="2014" name="Front. Microbiol.">
        <title>High frequency of phylogenetically diverse reductive dehalogenase-homologous genes in deep subseafloor sedimentary metagenomes.</title>
        <authorList>
            <person name="Kawai M."/>
            <person name="Futagami T."/>
            <person name="Toyoda A."/>
            <person name="Takaki Y."/>
            <person name="Nishi S."/>
            <person name="Hori S."/>
            <person name="Arai W."/>
            <person name="Tsubouchi T."/>
            <person name="Morono Y."/>
            <person name="Uchiyama I."/>
            <person name="Ito T."/>
            <person name="Fujiyama A."/>
            <person name="Inagaki F."/>
            <person name="Takami H."/>
        </authorList>
    </citation>
    <scope>NUCLEOTIDE SEQUENCE</scope>
    <source>
        <strain evidence="1">Expedition CK06-06</strain>
    </source>
</reference>
<proteinExistence type="predicted"/>
<accession>X1KAW6</accession>
<name>X1KAW6_9ZZZZ</name>
<comment type="caution">
    <text evidence="1">The sequence shown here is derived from an EMBL/GenBank/DDBJ whole genome shotgun (WGS) entry which is preliminary data.</text>
</comment>
<dbReference type="SUPFAM" id="SSF53850">
    <property type="entry name" value="Periplasmic binding protein-like II"/>
    <property type="match status" value="1"/>
</dbReference>
<dbReference type="EMBL" id="BARV01007151">
    <property type="protein sequence ID" value="GAI04162.1"/>
    <property type="molecule type" value="Genomic_DNA"/>
</dbReference>
<evidence type="ECO:0000313" key="1">
    <source>
        <dbReference type="EMBL" id="GAI04162.1"/>
    </source>
</evidence>